<evidence type="ECO:0008006" key="4">
    <source>
        <dbReference type="Google" id="ProtNLM"/>
    </source>
</evidence>
<accession>A0A0C4EGK9</accession>
<gene>
    <name evidence="1" type="ORF">MAPG_11969</name>
</gene>
<dbReference type="VEuPathDB" id="FungiDB:MAPG_11969"/>
<evidence type="ECO:0000313" key="3">
    <source>
        <dbReference type="Proteomes" id="UP000011715"/>
    </source>
</evidence>
<protein>
    <recommendedName>
        <fullName evidence="4">CMP/dCMP-type deaminase domain-containing protein</fullName>
    </recommendedName>
</protein>
<dbReference type="GO" id="GO:0003824">
    <property type="term" value="F:catalytic activity"/>
    <property type="evidence" value="ECO:0007669"/>
    <property type="project" value="InterPro"/>
</dbReference>
<dbReference type="SUPFAM" id="SSF53927">
    <property type="entry name" value="Cytidine deaminase-like"/>
    <property type="match status" value="1"/>
</dbReference>
<evidence type="ECO:0000313" key="2">
    <source>
        <dbReference type="EnsemblFungi" id="MAPG_11969T0"/>
    </source>
</evidence>
<dbReference type="EnsemblFungi" id="MAPG_11969T0">
    <property type="protein sequence ID" value="MAPG_11969T0"/>
    <property type="gene ID" value="MAPG_11969"/>
</dbReference>
<dbReference type="InterPro" id="IPR016193">
    <property type="entry name" value="Cytidine_deaminase-like"/>
</dbReference>
<reference evidence="3" key="2">
    <citation type="submission" date="2010-05" db="EMBL/GenBank/DDBJ databases">
        <title>The genome sequence of Magnaporthe poae strain ATCC 64411.</title>
        <authorList>
            <person name="Ma L.-J."/>
            <person name="Dead R."/>
            <person name="Young S."/>
            <person name="Zeng Q."/>
            <person name="Koehrsen M."/>
            <person name="Alvarado L."/>
            <person name="Berlin A."/>
            <person name="Chapman S.B."/>
            <person name="Chen Z."/>
            <person name="Freedman E."/>
            <person name="Gellesch M."/>
            <person name="Goldberg J."/>
            <person name="Griggs A."/>
            <person name="Gujja S."/>
            <person name="Heilman E.R."/>
            <person name="Heiman D."/>
            <person name="Hepburn T."/>
            <person name="Howarth C."/>
            <person name="Jen D."/>
            <person name="Larson L."/>
            <person name="Mehta T."/>
            <person name="Neiman D."/>
            <person name="Pearson M."/>
            <person name="Roberts A."/>
            <person name="Saif S."/>
            <person name="Shea T."/>
            <person name="Shenoy N."/>
            <person name="Sisk P."/>
            <person name="Stolte C."/>
            <person name="Sykes S."/>
            <person name="Walk T."/>
            <person name="White J."/>
            <person name="Yandava C."/>
            <person name="Haas B."/>
            <person name="Nusbaum C."/>
            <person name="Birren B."/>
        </authorList>
    </citation>
    <scope>NUCLEOTIDE SEQUENCE [LARGE SCALE GENOMIC DNA]</scope>
    <source>
        <strain evidence="3">ATCC 64411 / 73-15</strain>
    </source>
</reference>
<reference evidence="2" key="4">
    <citation type="journal article" date="2015" name="G3 (Bethesda)">
        <title>Genome sequences of three phytopathogenic species of the Magnaporthaceae family of fungi.</title>
        <authorList>
            <person name="Okagaki L.H."/>
            <person name="Nunes C.C."/>
            <person name="Sailsbery J."/>
            <person name="Clay B."/>
            <person name="Brown D."/>
            <person name="John T."/>
            <person name="Oh Y."/>
            <person name="Young N."/>
            <person name="Fitzgerald M."/>
            <person name="Haas B.J."/>
            <person name="Zeng Q."/>
            <person name="Young S."/>
            <person name="Adiconis X."/>
            <person name="Fan L."/>
            <person name="Levin J.Z."/>
            <person name="Mitchell T.K."/>
            <person name="Okubara P.A."/>
            <person name="Farman M.L."/>
            <person name="Kohn L.M."/>
            <person name="Birren B."/>
            <person name="Ma L.-J."/>
            <person name="Dean R.A."/>
        </authorList>
    </citation>
    <scope>NUCLEOTIDE SEQUENCE</scope>
    <source>
        <strain evidence="2">ATCC 64411 / 73-15</strain>
    </source>
</reference>
<reference evidence="1" key="3">
    <citation type="submission" date="2011-03" db="EMBL/GenBank/DDBJ databases">
        <title>Annotation of Magnaporthe poae ATCC 64411.</title>
        <authorList>
            <person name="Ma L.-J."/>
            <person name="Dead R."/>
            <person name="Young S.K."/>
            <person name="Zeng Q."/>
            <person name="Gargeya S."/>
            <person name="Fitzgerald M."/>
            <person name="Haas B."/>
            <person name="Abouelleil A."/>
            <person name="Alvarado L."/>
            <person name="Arachchi H.M."/>
            <person name="Berlin A."/>
            <person name="Brown A."/>
            <person name="Chapman S.B."/>
            <person name="Chen Z."/>
            <person name="Dunbar C."/>
            <person name="Freedman E."/>
            <person name="Gearin G."/>
            <person name="Gellesch M."/>
            <person name="Goldberg J."/>
            <person name="Griggs A."/>
            <person name="Gujja S."/>
            <person name="Heiman D."/>
            <person name="Howarth C."/>
            <person name="Larson L."/>
            <person name="Lui A."/>
            <person name="MacDonald P.J.P."/>
            <person name="Mehta T."/>
            <person name="Montmayeur A."/>
            <person name="Murphy C."/>
            <person name="Neiman D."/>
            <person name="Pearson M."/>
            <person name="Priest M."/>
            <person name="Roberts A."/>
            <person name="Saif S."/>
            <person name="Shea T."/>
            <person name="Shenoy N."/>
            <person name="Sisk P."/>
            <person name="Stolte C."/>
            <person name="Sykes S."/>
            <person name="Yandava C."/>
            <person name="Wortman J."/>
            <person name="Nusbaum C."/>
            <person name="Birren B."/>
        </authorList>
    </citation>
    <scope>NUCLEOTIDE SEQUENCE</scope>
    <source>
        <strain evidence="1">ATCC 64411</strain>
    </source>
</reference>
<dbReference type="Gene3D" id="3.40.140.10">
    <property type="entry name" value="Cytidine Deaminase, domain 2"/>
    <property type="match status" value="1"/>
</dbReference>
<reference evidence="1" key="1">
    <citation type="submission" date="2010-05" db="EMBL/GenBank/DDBJ databases">
        <title>The Genome Sequence of Magnaporthe poae strain ATCC 64411.</title>
        <authorList>
            <consortium name="The Broad Institute Genome Sequencing Platform"/>
            <consortium name="Broad Institute Genome Sequencing Center for Infectious Disease"/>
            <person name="Ma L.-J."/>
            <person name="Dead R."/>
            <person name="Young S."/>
            <person name="Zeng Q."/>
            <person name="Koehrsen M."/>
            <person name="Alvarado L."/>
            <person name="Berlin A."/>
            <person name="Chapman S.B."/>
            <person name="Chen Z."/>
            <person name="Freedman E."/>
            <person name="Gellesch M."/>
            <person name="Goldberg J."/>
            <person name="Griggs A."/>
            <person name="Gujja S."/>
            <person name="Heilman E.R."/>
            <person name="Heiman D."/>
            <person name="Hepburn T."/>
            <person name="Howarth C."/>
            <person name="Jen D."/>
            <person name="Larson L."/>
            <person name="Mehta T."/>
            <person name="Neiman D."/>
            <person name="Pearson M."/>
            <person name="Roberts A."/>
            <person name="Saif S."/>
            <person name="Shea T."/>
            <person name="Shenoy N."/>
            <person name="Sisk P."/>
            <person name="Stolte C."/>
            <person name="Sykes S."/>
            <person name="Walk T."/>
            <person name="White J."/>
            <person name="Yandava C."/>
            <person name="Haas B."/>
            <person name="Nusbaum C."/>
            <person name="Birren B."/>
        </authorList>
    </citation>
    <scope>NUCLEOTIDE SEQUENCE</scope>
    <source>
        <strain evidence="1">ATCC 64411</strain>
    </source>
</reference>
<evidence type="ECO:0000313" key="1">
    <source>
        <dbReference type="EMBL" id="KLU93028.1"/>
    </source>
</evidence>
<organism evidence="2 3">
    <name type="scientific">Magnaporthiopsis poae (strain ATCC 64411 / 73-15)</name>
    <name type="common">Kentucky bluegrass fungus</name>
    <name type="synonym">Magnaporthe poae</name>
    <dbReference type="NCBI Taxonomy" id="644358"/>
    <lineage>
        <taxon>Eukaryota</taxon>
        <taxon>Fungi</taxon>
        <taxon>Dikarya</taxon>
        <taxon>Ascomycota</taxon>
        <taxon>Pezizomycotina</taxon>
        <taxon>Sordariomycetes</taxon>
        <taxon>Sordariomycetidae</taxon>
        <taxon>Magnaporthales</taxon>
        <taxon>Magnaporthaceae</taxon>
        <taxon>Magnaporthiopsis</taxon>
    </lineage>
</organism>
<reference evidence="2" key="5">
    <citation type="submission" date="2015-06" db="UniProtKB">
        <authorList>
            <consortium name="EnsemblFungi"/>
        </authorList>
    </citation>
    <scope>IDENTIFICATION</scope>
    <source>
        <strain evidence="2">ATCC 64411</strain>
    </source>
</reference>
<sequence length="126" mass="13250">MELAIAQARKSRPDPGEFAIGALLVNADTGQVLSPGLYLDCWSTPMTREATSASPATRHPRTSHPRGPAAEYCVYTTLESCSARSSGGQGLVSAGFWGSGASSGMFYAGIRTPWAPPCAQRWEGDA</sequence>
<dbReference type="EMBL" id="ADBL01002995">
    <property type="status" value="NOT_ANNOTATED_CDS"/>
    <property type="molecule type" value="Genomic_DNA"/>
</dbReference>
<proteinExistence type="predicted"/>
<dbReference type="Proteomes" id="UP000011715">
    <property type="component" value="Unassembled WGS sequence"/>
</dbReference>
<dbReference type="GO" id="GO:0006139">
    <property type="term" value="P:nucleobase-containing compound metabolic process"/>
    <property type="evidence" value="ECO:0007669"/>
    <property type="project" value="UniProtKB-ARBA"/>
</dbReference>
<name>A0A0C4EGK9_MAGP6</name>
<keyword evidence="3" id="KW-1185">Reference proteome</keyword>
<dbReference type="EMBL" id="GL877062">
    <property type="protein sequence ID" value="KLU93028.1"/>
    <property type="molecule type" value="Genomic_DNA"/>
</dbReference>
<dbReference type="AlphaFoldDB" id="A0A0C4EGK9"/>